<dbReference type="Proteomes" id="UP000185766">
    <property type="component" value="Unassembled WGS sequence"/>
</dbReference>
<keyword evidence="3" id="KW-1185">Reference proteome</keyword>
<keyword evidence="1" id="KW-0732">Signal</keyword>
<dbReference type="EMBL" id="FOAS01000001">
    <property type="protein sequence ID" value="SEK24785.1"/>
    <property type="molecule type" value="Genomic_DNA"/>
</dbReference>
<feature type="signal peptide" evidence="1">
    <location>
        <begin position="1"/>
        <end position="20"/>
    </location>
</feature>
<accession>A0A1H7FN65</accession>
<feature type="chain" id="PRO_5010329165" evidence="1">
    <location>
        <begin position="21"/>
        <end position="423"/>
    </location>
</feature>
<dbReference type="Pfam" id="PF06980">
    <property type="entry name" value="DUF1302"/>
    <property type="match status" value="1"/>
</dbReference>
<gene>
    <name evidence="2" type="ORF">SAMN05216214_101210</name>
</gene>
<proteinExistence type="predicted"/>
<name>A0A1H7FN65_9GAMM</name>
<sequence length="423" mass="47944">MPRGLALLSVLSLCSAAALADLQPDYWDGEVGLASAVRLHGDEAITQKQLYLKASLEDSWGDSFYKAKARVRYDARYEGDQPYSDAARDDYRFTADWRHLYWGHRLGDGELTLGWQQVVWGRADELRVLDQVNPLDYREGLTALLEDSRIALPMARLVHPLGDWELEALWITDSKANRWPAEGSEFDGPVFTRPDPSLFETQRSEQYHGSEKFAYGLSANGQLGSVDVSVVGLNSRQQDPVYAITGIAADGRSQVQARHPRYSMLGSGIAIDPGYSLVIRSELAYFDNWQVTNPYRSHGSDQSNMLKGLLGVDYLWRDWLLSAQWQEQHLLQWQPGMLTPERDRLFTLSGEGSHLQDRLKTRLVMAFSPPADDNTLLQGIFTYKPADWLKLGLEIDLFFGNREQAFGSYRQHDQVRLSAGYLF</sequence>
<dbReference type="AlphaFoldDB" id="A0A1H7FN65"/>
<organism evidence="2 3">
    <name type="scientific">Atopomonas hussainii</name>
    <dbReference type="NCBI Taxonomy" id="1429083"/>
    <lineage>
        <taxon>Bacteria</taxon>
        <taxon>Pseudomonadati</taxon>
        <taxon>Pseudomonadota</taxon>
        <taxon>Gammaproteobacteria</taxon>
        <taxon>Pseudomonadales</taxon>
        <taxon>Pseudomonadaceae</taxon>
        <taxon>Atopomonas</taxon>
    </lineage>
</organism>
<protein>
    <submittedName>
        <fullName evidence="2">Uncharacterized protein</fullName>
    </submittedName>
</protein>
<evidence type="ECO:0000313" key="2">
    <source>
        <dbReference type="EMBL" id="SEK24785.1"/>
    </source>
</evidence>
<evidence type="ECO:0000256" key="1">
    <source>
        <dbReference type="SAM" id="SignalP"/>
    </source>
</evidence>
<reference evidence="2 3" key="1">
    <citation type="submission" date="2016-10" db="EMBL/GenBank/DDBJ databases">
        <authorList>
            <person name="de Groot N.N."/>
        </authorList>
    </citation>
    <scope>NUCLEOTIDE SEQUENCE [LARGE SCALE GENOMIC DNA]</scope>
    <source>
        <strain evidence="2 3">JCM 19513</strain>
    </source>
</reference>
<dbReference type="InterPro" id="IPR010727">
    <property type="entry name" value="DUF1302"/>
</dbReference>
<evidence type="ECO:0000313" key="3">
    <source>
        <dbReference type="Proteomes" id="UP000185766"/>
    </source>
</evidence>
<dbReference type="RefSeq" id="WP_074864225.1">
    <property type="nucleotide sequence ID" value="NZ_FOAS01000001.1"/>
</dbReference>